<reference evidence="2 3" key="1">
    <citation type="submission" date="2016-10" db="EMBL/GenBank/DDBJ databases">
        <authorList>
            <person name="de Groot N.N."/>
        </authorList>
    </citation>
    <scope>NUCLEOTIDE SEQUENCE [LARGE SCALE GENOMIC DNA]</scope>
    <source>
        <strain evidence="2 3">DSM 22274</strain>
    </source>
</reference>
<feature type="transmembrane region" description="Helical" evidence="1">
    <location>
        <begin position="16"/>
        <end position="43"/>
    </location>
</feature>
<keyword evidence="1" id="KW-0472">Membrane</keyword>
<evidence type="ECO:0000256" key="1">
    <source>
        <dbReference type="SAM" id="Phobius"/>
    </source>
</evidence>
<organism evidence="2 3">
    <name type="scientific">Arthrobacter alpinus</name>
    <dbReference type="NCBI Taxonomy" id="656366"/>
    <lineage>
        <taxon>Bacteria</taxon>
        <taxon>Bacillati</taxon>
        <taxon>Actinomycetota</taxon>
        <taxon>Actinomycetes</taxon>
        <taxon>Micrococcales</taxon>
        <taxon>Micrococcaceae</taxon>
        <taxon>Arthrobacter</taxon>
    </lineage>
</organism>
<dbReference type="Proteomes" id="UP000182725">
    <property type="component" value="Unassembled WGS sequence"/>
</dbReference>
<name>A0A1H5IRY7_9MICC</name>
<feature type="transmembrane region" description="Helical" evidence="1">
    <location>
        <begin position="58"/>
        <end position="78"/>
    </location>
</feature>
<keyword evidence="1" id="KW-1133">Transmembrane helix</keyword>
<sequence length="86" mass="9241">MTGPGPSAIRRQGAGAILWSLLAVLSIVLKVRGLFISTFILFVRDPVFYEETRVGDQHILAAIAALPTAAARIAGGLVDRGDRRIR</sequence>
<proteinExistence type="predicted"/>
<accession>A0A1H5IRY7</accession>
<keyword evidence="1" id="KW-0812">Transmembrane</keyword>
<protein>
    <submittedName>
        <fullName evidence="2">Uncharacterized protein</fullName>
    </submittedName>
</protein>
<dbReference type="EMBL" id="FNTV01000001">
    <property type="protein sequence ID" value="SEE42621.1"/>
    <property type="molecule type" value="Genomic_DNA"/>
</dbReference>
<dbReference type="AlphaFoldDB" id="A0A1H5IRY7"/>
<evidence type="ECO:0000313" key="2">
    <source>
        <dbReference type="EMBL" id="SEE42621.1"/>
    </source>
</evidence>
<gene>
    <name evidence="2" type="ORF">SAMN04489740_1380</name>
</gene>
<dbReference type="RefSeq" id="WP_074711103.1">
    <property type="nucleotide sequence ID" value="NZ_FNTV01000001.1"/>
</dbReference>
<evidence type="ECO:0000313" key="3">
    <source>
        <dbReference type="Proteomes" id="UP000182725"/>
    </source>
</evidence>